<organism evidence="1 2">
    <name type="scientific">Glycomyces luteolus</name>
    <dbReference type="NCBI Taxonomy" id="2670330"/>
    <lineage>
        <taxon>Bacteria</taxon>
        <taxon>Bacillati</taxon>
        <taxon>Actinomycetota</taxon>
        <taxon>Actinomycetes</taxon>
        <taxon>Glycomycetales</taxon>
        <taxon>Glycomycetaceae</taxon>
        <taxon>Glycomyces</taxon>
    </lineage>
</organism>
<keyword evidence="2" id="KW-1185">Reference proteome</keyword>
<gene>
    <name evidence="1" type="ORF">O1R50_25770</name>
</gene>
<evidence type="ECO:0000313" key="2">
    <source>
        <dbReference type="Proteomes" id="UP001146067"/>
    </source>
</evidence>
<comment type="caution">
    <text evidence="1">The sequence shown here is derived from an EMBL/GenBank/DDBJ whole genome shotgun (WGS) entry which is preliminary data.</text>
</comment>
<evidence type="ECO:0000313" key="1">
    <source>
        <dbReference type="EMBL" id="MDA1363047.1"/>
    </source>
</evidence>
<dbReference type="EMBL" id="JAPZVP010000035">
    <property type="protein sequence ID" value="MDA1363047.1"/>
    <property type="molecule type" value="Genomic_DNA"/>
</dbReference>
<name>A0A9X3PG01_9ACTN</name>
<accession>A0A9X3PG01</accession>
<reference evidence="1" key="1">
    <citation type="submission" date="2022-12" db="EMBL/GenBank/DDBJ databases">
        <title>Gycomyces niveus sp.nov.,a novel actinomycete isolated from soil in Shouguan.</title>
        <authorList>
            <person name="Yang X."/>
        </authorList>
    </citation>
    <scope>NUCLEOTIDE SEQUENCE</scope>
    <source>
        <strain evidence="1">NEAU-A15</strain>
    </source>
</reference>
<sequence>MLISDLPARLAAMGIGTGLYSIGVGRENSLCIEQSGSSWVVYYQERGQWNNVLTFSDEDEVCRYVIGSFEEMLESRRAEGWPVEDLARERVSVEDRIRALGVGSAHYRIGEIADNAWCLIEEGGKWLVIRMENGVRIKESEFGKDFDTAESVLFRRLRSWQREQAAAGVDPEVLAADR</sequence>
<proteinExistence type="predicted"/>
<dbReference type="AlphaFoldDB" id="A0A9X3PG01"/>
<dbReference type="RefSeq" id="WP_270113133.1">
    <property type="nucleotide sequence ID" value="NZ_JAPZVP010000035.1"/>
</dbReference>
<dbReference type="Proteomes" id="UP001146067">
    <property type="component" value="Unassembled WGS sequence"/>
</dbReference>
<protein>
    <submittedName>
        <fullName evidence="1">Uncharacterized protein</fullName>
    </submittedName>
</protein>